<dbReference type="Pfam" id="PF12762">
    <property type="entry name" value="DDE_Tnp_IS1595"/>
    <property type="match status" value="1"/>
</dbReference>
<feature type="domain" description="ISXO2-like transposase" evidence="1">
    <location>
        <begin position="5"/>
        <end position="91"/>
    </location>
</feature>
<sequence>MIDVETGELRLIHVRKRDAVTLCREIRRHVAPGTAIVTDEWAAYRRIPTLRDNNGASLNYAHLTVNHRNNFVNPVTGAHTQSIEQAWGPAKLLLLKNMRGWCGRNARTARGRAAADRLMQTYLDWCWWQSVNGPARCKDPFLRLLKVIARHYKQA</sequence>
<dbReference type="VEuPathDB" id="VectorBase:ISCP_031145"/>
<dbReference type="PANTHER" id="PTHR47163">
    <property type="entry name" value="DDE_TNP_IS1595 DOMAIN-CONTAINING PROTEIN"/>
    <property type="match status" value="1"/>
</dbReference>
<dbReference type="VEuPathDB" id="VectorBase:ISCW020436"/>
<evidence type="ECO:0000313" key="4">
    <source>
        <dbReference type="Proteomes" id="UP000001555"/>
    </source>
</evidence>
<dbReference type="HOGENOM" id="CLU_1662732_0_0_1"/>
<dbReference type="PaxDb" id="6945-B7PZX7"/>
<name>B7PZX7_IXOSC</name>
<accession>B7PZX7</accession>
<dbReference type="Proteomes" id="UP000001555">
    <property type="component" value="Unassembled WGS sequence"/>
</dbReference>
<dbReference type="EnsemblMetazoa" id="ISCW020436-RA">
    <property type="protein sequence ID" value="ISCW020436-PA"/>
    <property type="gene ID" value="ISCW020436"/>
</dbReference>
<evidence type="ECO:0000313" key="3">
    <source>
        <dbReference type="EnsemblMetazoa" id="ISCW020436-PA"/>
    </source>
</evidence>
<dbReference type="AlphaFoldDB" id="B7PZX7"/>
<dbReference type="InterPro" id="IPR024445">
    <property type="entry name" value="Tnp_ISXO2-like"/>
</dbReference>
<dbReference type="VEuPathDB" id="VectorBase:ISCI005916"/>
<evidence type="ECO:0000259" key="1">
    <source>
        <dbReference type="Pfam" id="PF12762"/>
    </source>
</evidence>
<evidence type="ECO:0000313" key="2">
    <source>
        <dbReference type="EMBL" id="EEC12149.1"/>
    </source>
</evidence>
<reference evidence="2 4" key="1">
    <citation type="submission" date="2008-03" db="EMBL/GenBank/DDBJ databases">
        <title>Annotation of Ixodes scapularis.</title>
        <authorList>
            <consortium name="Ixodes scapularis Genome Project Consortium"/>
            <person name="Caler E."/>
            <person name="Hannick L.I."/>
            <person name="Bidwell S."/>
            <person name="Joardar V."/>
            <person name="Thiagarajan M."/>
            <person name="Amedeo P."/>
            <person name="Galinsky K.J."/>
            <person name="Schobel S."/>
            <person name="Inman J."/>
            <person name="Hostetler J."/>
            <person name="Miller J."/>
            <person name="Hammond M."/>
            <person name="Megy K."/>
            <person name="Lawson D."/>
            <person name="Kodira C."/>
            <person name="Sutton G."/>
            <person name="Meyer J."/>
            <person name="Hill C.A."/>
            <person name="Birren B."/>
            <person name="Nene V."/>
            <person name="Collins F."/>
            <person name="Alarcon-Chaidez F."/>
            <person name="Wikel S."/>
            <person name="Strausberg R."/>
        </authorList>
    </citation>
    <scope>NUCLEOTIDE SEQUENCE [LARGE SCALE GENOMIC DNA]</scope>
    <source>
        <strain evidence="4">Wikel</strain>
        <strain evidence="2">Wikel colony</strain>
    </source>
</reference>
<dbReference type="EMBL" id="DS828704">
    <property type="protein sequence ID" value="EEC12149.1"/>
    <property type="molecule type" value="Genomic_DNA"/>
</dbReference>
<reference evidence="3" key="2">
    <citation type="submission" date="2020-05" db="UniProtKB">
        <authorList>
            <consortium name="EnsemblMetazoa"/>
        </authorList>
    </citation>
    <scope>IDENTIFICATION</scope>
    <source>
        <strain evidence="3">wikel</strain>
    </source>
</reference>
<gene>
    <name evidence="2" type="ORF">IscW_ISCW020436</name>
</gene>
<dbReference type="PANTHER" id="PTHR47163:SF2">
    <property type="entry name" value="SI:DKEY-17M8.2"/>
    <property type="match status" value="1"/>
</dbReference>
<protein>
    <recommendedName>
        <fullName evidence="1">ISXO2-like transposase domain-containing protein</fullName>
    </recommendedName>
</protein>
<organism>
    <name type="scientific">Ixodes scapularis</name>
    <name type="common">Black-legged tick</name>
    <name type="synonym">Deer tick</name>
    <dbReference type="NCBI Taxonomy" id="6945"/>
    <lineage>
        <taxon>Eukaryota</taxon>
        <taxon>Metazoa</taxon>
        <taxon>Ecdysozoa</taxon>
        <taxon>Arthropoda</taxon>
        <taxon>Chelicerata</taxon>
        <taxon>Arachnida</taxon>
        <taxon>Acari</taxon>
        <taxon>Parasitiformes</taxon>
        <taxon>Ixodida</taxon>
        <taxon>Ixodoidea</taxon>
        <taxon>Ixodidae</taxon>
        <taxon>Ixodinae</taxon>
        <taxon>Ixodes</taxon>
    </lineage>
</organism>
<dbReference type="InterPro" id="IPR053164">
    <property type="entry name" value="IS1016-like_transposase"/>
</dbReference>
<keyword evidence="4" id="KW-1185">Reference proteome</keyword>
<dbReference type="InParanoid" id="B7PZX7"/>
<dbReference type="EMBL" id="ABJB010525637">
    <property type="status" value="NOT_ANNOTATED_CDS"/>
    <property type="molecule type" value="Genomic_DNA"/>
</dbReference>
<dbReference type="OrthoDB" id="6490366at2759"/>
<proteinExistence type="predicted"/>